<keyword evidence="2" id="KW-0808">Transferase</keyword>
<dbReference type="Gene3D" id="3.90.470.20">
    <property type="entry name" value="4'-phosphopantetheinyl transferase domain"/>
    <property type="match status" value="1"/>
</dbReference>
<dbReference type="Proteomes" id="UP000052982">
    <property type="component" value="Unassembled WGS sequence"/>
</dbReference>
<evidence type="ECO:0000313" key="5">
    <source>
        <dbReference type="Proteomes" id="UP000052982"/>
    </source>
</evidence>
<dbReference type="GO" id="GO:0019878">
    <property type="term" value="P:lysine biosynthetic process via aminoadipic acid"/>
    <property type="evidence" value="ECO:0007669"/>
    <property type="project" value="TreeGrafter"/>
</dbReference>
<accession>A0A117RD60</accession>
<comment type="caution">
    <text evidence="4">The sequence shown here is derived from an EMBL/GenBank/DDBJ whole genome shotgun (WGS) entry which is preliminary data.</text>
</comment>
<feature type="domain" description="4'-phosphopantetheinyl transferase" evidence="3">
    <location>
        <begin position="143"/>
        <end position="213"/>
    </location>
</feature>
<sequence length="281" mass="30116">MTAPSSVTAPSFMTASGLMTVTTFTRVTPVAAPGTRQVHLWTVPLDGPAADTAAALAPSVLDPGERRRATRLLLPEDRRRWTTARVTLRRVLGAYTGLPPARIAFAYGRHGRPRLDGPGGRRLRFNLTHSRDRALLAVCRDTPVGADLEHLDAGPPDEGGLDELAEAVLAPPELGAYRRLPYPDRRAALLRRWTGKEALLKATGRGVTLSAVRRVTVPDGAGPAYGVPGAWTLLRPAPGGPYTAAIAVPRDTRTGNDKDWEVVEIVPADFNDAVDRAVDHG</sequence>
<evidence type="ECO:0000256" key="2">
    <source>
        <dbReference type="ARBA" id="ARBA00022679"/>
    </source>
</evidence>
<dbReference type="GO" id="GO:0005829">
    <property type="term" value="C:cytosol"/>
    <property type="evidence" value="ECO:0007669"/>
    <property type="project" value="TreeGrafter"/>
</dbReference>
<dbReference type="InterPro" id="IPR008278">
    <property type="entry name" value="4-PPantetheinyl_Trfase_dom"/>
</dbReference>
<comment type="similarity">
    <text evidence="1">Belongs to the P-Pant transferase superfamily. Gsp/Sfp/HetI/AcpT family.</text>
</comment>
<organism evidence="4 5">
    <name type="scientific">Streptomyces griseoruber</name>
    <dbReference type="NCBI Taxonomy" id="1943"/>
    <lineage>
        <taxon>Bacteria</taxon>
        <taxon>Bacillati</taxon>
        <taxon>Actinomycetota</taxon>
        <taxon>Actinomycetes</taxon>
        <taxon>Kitasatosporales</taxon>
        <taxon>Streptomycetaceae</taxon>
        <taxon>Streptomyces</taxon>
    </lineage>
</organism>
<protein>
    <recommendedName>
        <fullName evidence="3">4'-phosphopantetheinyl transferase domain-containing protein</fullName>
    </recommendedName>
</protein>
<evidence type="ECO:0000259" key="3">
    <source>
        <dbReference type="Pfam" id="PF01648"/>
    </source>
</evidence>
<dbReference type="EMBL" id="LMWW01000018">
    <property type="protein sequence ID" value="KUN84255.1"/>
    <property type="molecule type" value="Genomic_DNA"/>
</dbReference>
<dbReference type="InterPro" id="IPR037143">
    <property type="entry name" value="4-PPantetheinyl_Trfase_dom_sf"/>
</dbReference>
<proteinExistence type="inferred from homology"/>
<dbReference type="Pfam" id="PF01648">
    <property type="entry name" value="ACPS"/>
    <property type="match status" value="1"/>
</dbReference>
<keyword evidence="5" id="KW-1185">Reference proteome</keyword>
<dbReference type="GO" id="GO:0000287">
    <property type="term" value="F:magnesium ion binding"/>
    <property type="evidence" value="ECO:0007669"/>
    <property type="project" value="InterPro"/>
</dbReference>
<dbReference type="OrthoDB" id="190168at2"/>
<name>A0A117RD60_9ACTN</name>
<dbReference type="PANTHER" id="PTHR12215:SF10">
    <property type="entry name" value="L-AMINOADIPATE-SEMIALDEHYDE DEHYDROGENASE-PHOSPHOPANTETHEINYL TRANSFERASE"/>
    <property type="match status" value="1"/>
</dbReference>
<evidence type="ECO:0000256" key="1">
    <source>
        <dbReference type="ARBA" id="ARBA00010990"/>
    </source>
</evidence>
<dbReference type="RefSeq" id="WP_055637793.1">
    <property type="nucleotide sequence ID" value="NZ_KQ948767.1"/>
</dbReference>
<evidence type="ECO:0000313" key="4">
    <source>
        <dbReference type="EMBL" id="KUN84255.1"/>
    </source>
</evidence>
<dbReference type="GO" id="GO:0008897">
    <property type="term" value="F:holo-[acyl-carrier-protein] synthase activity"/>
    <property type="evidence" value="ECO:0007669"/>
    <property type="project" value="InterPro"/>
</dbReference>
<reference evidence="4 5" key="1">
    <citation type="submission" date="2015-10" db="EMBL/GenBank/DDBJ databases">
        <title>Draft genome sequence of Streptomyces griseoruber DSM 40281, type strain for the species Streptomyces griseoruber.</title>
        <authorList>
            <person name="Ruckert C."/>
            <person name="Winkler A."/>
            <person name="Kalinowski J."/>
            <person name="Kampfer P."/>
            <person name="Glaeser S."/>
        </authorList>
    </citation>
    <scope>NUCLEOTIDE SEQUENCE [LARGE SCALE GENOMIC DNA]</scope>
    <source>
        <strain evidence="4 5">DSM 40281</strain>
    </source>
</reference>
<dbReference type="SUPFAM" id="SSF56214">
    <property type="entry name" value="4'-phosphopantetheinyl transferase"/>
    <property type="match status" value="2"/>
</dbReference>
<gene>
    <name evidence="4" type="ORF">AQJ64_15975</name>
</gene>
<dbReference type="AlphaFoldDB" id="A0A117RD60"/>
<dbReference type="STRING" id="1943.AQJ64_15975"/>
<dbReference type="PANTHER" id="PTHR12215">
    <property type="entry name" value="PHOSPHOPANTETHEINE TRANSFERASE"/>
    <property type="match status" value="1"/>
</dbReference>
<dbReference type="InterPro" id="IPR050559">
    <property type="entry name" value="P-Pant_transferase_sf"/>
</dbReference>